<dbReference type="PANTHER" id="PTHR31625">
    <property type="match status" value="1"/>
</dbReference>
<keyword evidence="1" id="KW-0808">Transferase</keyword>
<comment type="caution">
    <text evidence="3">The sequence shown here is derived from an EMBL/GenBank/DDBJ whole genome shotgun (WGS) entry which is preliminary data.</text>
</comment>
<dbReference type="SUPFAM" id="SSF52777">
    <property type="entry name" value="CoA-dependent acyltransferases"/>
    <property type="match status" value="1"/>
</dbReference>
<keyword evidence="2" id="KW-0012">Acyltransferase</keyword>
<sequence length="280" mass="29614">MPATAALPPEPLVLSALDALWVTLPLIQRVLIFVDGDGGRRATPPFASVVAALRASLAETLARFPTLGGRIVHLPATGDAAIDCRTHGGGGVRFVVAEVDDADAGRLAGDDDHDADAFRRLVPELDAGELPAEAMAAQVTRLRGGWAIGVAMHHAVVDGRSVWRFLQAWAAACRGEGDADLAAAPPPAFDRAAIKLPGGSEELARTVLRKYAPDLPKVSSPLPSPECVLALVAGLRPAVDGQAKRSPFRVSRHAHVPRSVLRTNPKALFSLRPPWHRTVE</sequence>
<proteinExistence type="predicted"/>
<dbReference type="AlphaFoldDB" id="A0AAV5FYD3"/>
<dbReference type="EMBL" id="BQKI01000098">
    <property type="protein sequence ID" value="GJN39555.1"/>
    <property type="molecule type" value="Genomic_DNA"/>
</dbReference>
<dbReference type="InterPro" id="IPR051504">
    <property type="entry name" value="Plant_metabolite_acyltrans"/>
</dbReference>
<evidence type="ECO:0000256" key="2">
    <source>
        <dbReference type="ARBA" id="ARBA00023315"/>
    </source>
</evidence>
<dbReference type="GO" id="GO:0016747">
    <property type="term" value="F:acyltransferase activity, transferring groups other than amino-acyl groups"/>
    <property type="evidence" value="ECO:0007669"/>
    <property type="project" value="UniProtKB-ARBA"/>
</dbReference>
<dbReference type="Gene3D" id="3.30.559.10">
    <property type="entry name" value="Chloramphenicol acetyltransferase-like domain"/>
    <property type="match status" value="1"/>
</dbReference>
<evidence type="ECO:0000313" key="4">
    <source>
        <dbReference type="Proteomes" id="UP001054889"/>
    </source>
</evidence>
<reference evidence="3" key="1">
    <citation type="journal article" date="2018" name="DNA Res.">
        <title>Multiple hybrid de novo genome assembly of finger millet, an orphan allotetraploid crop.</title>
        <authorList>
            <person name="Hatakeyama M."/>
            <person name="Aluri S."/>
            <person name="Balachadran M.T."/>
            <person name="Sivarajan S.R."/>
            <person name="Patrignani A."/>
            <person name="Gruter S."/>
            <person name="Poveda L."/>
            <person name="Shimizu-Inatsugi R."/>
            <person name="Baeten J."/>
            <person name="Francoijs K.J."/>
            <person name="Nataraja K.N."/>
            <person name="Reddy Y.A.N."/>
            <person name="Phadnis S."/>
            <person name="Ravikumar R.L."/>
            <person name="Schlapbach R."/>
            <person name="Sreeman S.M."/>
            <person name="Shimizu K.K."/>
        </authorList>
    </citation>
    <scope>NUCLEOTIDE SEQUENCE</scope>
</reference>
<evidence type="ECO:0000313" key="3">
    <source>
        <dbReference type="EMBL" id="GJN39555.1"/>
    </source>
</evidence>
<keyword evidence="4" id="KW-1185">Reference proteome</keyword>
<evidence type="ECO:0000256" key="1">
    <source>
        <dbReference type="ARBA" id="ARBA00022679"/>
    </source>
</evidence>
<accession>A0AAV5FYD3</accession>
<dbReference type="Proteomes" id="UP001054889">
    <property type="component" value="Unassembled WGS sequence"/>
</dbReference>
<name>A0AAV5FYD3_ELECO</name>
<gene>
    <name evidence="3" type="primary">gb28680</name>
    <name evidence="3" type="ORF">PR202_gb28680</name>
</gene>
<dbReference type="Pfam" id="PF02458">
    <property type="entry name" value="Transferase"/>
    <property type="match status" value="1"/>
</dbReference>
<organism evidence="3 4">
    <name type="scientific">Eleusine coracana subsp. coracana</name>
    <dbReference type="NCBI Taxonomy" id="191504"/>
    <lineage>
        <taxon>Eukaryota</taxon>
        <taxon>Viridiplantae</taxon>
        <taxon>Streptophyta</taxon>
        <taxon>Embryophyta</taxon>
        <taxon>Tracheophyta</taxon>
        <taxon>Spermatophyta</taxon>
        <taxon>Magnoliopsida</taxon>
        <taxon>Liliopsida</taxon>
        <taxon>Poales</taxon>
        <taxon>Poaceae</taxon>
        <taxon>PACMAD clade</taxon>
        <taxon>Chloridoideae</taxon>
        <taxon>Cynodonteae</taxon>
        <taxon>Eleusininae</taxon>
        <taxon>Eleusine</taxon>
    </lineage>
</organism>
<dbReference type="InterPro" id="IPR023213">
    <property type="entry name" value="CAT-like_dom_sf"/>
</dbReference>
<reference evidence="3" key="2">
    <citation type="submission" date="2021-12" db="EMBL/GenBank/DDBJ databases">
        <title>Resequencing data analysis of finger millet.</title>
        <authorList>
            <person name="Hatakeyama M."/>
            <person name="Aluri S."/>
            <person name="Balachadran M.T."/>
            <person name="Sivarajan S.R."/>
            <person name="Poveda L."/>
            <person name="Shimizu-Inatsugi R."/>
            <person name="Schlapbach R."/>
            <person name="Sreeman S.M."/>
            <person name="Shimizu K.K."/>
        </authorList>
    </citation>
    <scope>NUCLEOTIDE SEQUENCE</scope>
</reference>
<protein>
    <submittedName>
        <fullName evidence="3">Uncharacterized protein</fullName>
    </submittedName>
</protein>